<protein>
    <recommendedName>
        <fullName evidence="3">Transposase</fullName>
    </recommendedName>
</protein>
<dbReference type="Proteomes" id="UP001232163">
    <property type="component" value="Unassembled WGS sequence"/>
</dbReference>
<gene>
    <name evidence="1" type="ORF">QO006_003024</name>
</gene>
<reference evidence="1 2" key="1">
    <citation type="submission" date="2023-07" db="EMBL/GenBank/DDBJ databases">
        <title>Genomic Encyclopedia of Type Strains, Phase IV (KMG-IV): sequencing the most valuable type-strain genomes for metagenomic binning, comparative biology and taxonomic classification.</title>
        <authorList>
            <person name="Goeker M."/>
        </authorList>
    </citation>
    <scope>NUCLEOTIDE SEQUENCE [LARGE SCALE GENOMIC DNA]</scope>
    <source>
        <strain evidence="1 2">NIO-1023</strain>
    </source>
</reference>
<evidence type="ECO:0008006" key="3">
    <source>
        <dbReference type="Google" id="ProtNLM"/>
    </source>
</evidence>
<evidence type="ECO:0000313" key="2">
    <source>
        <dbReference type="Proteomes" id="UP001232163"/>
    </source>
</evidence>
<sequence length="52" mass="6082">MFRQPVTSPDHLERLFRLVILVWDNSLKWGWLQAQILIKVKGHGRAATSLVR</sequence>
<proteinExistence type="predicted"/>
<accession>A0ABT9MG45</accession>
<organism evidence="1 2">
    <name type="scientific">Deinococcus enclensis</name>
    <dbReference type="NCBI Taxonomy" id="1049582"/>
    <lineage>
        <taxon>Bacteria</taxon>
        <taxon>Thermotogati</taxon>
        <taxon>Deinococcota</taxon>
        <taxon>Deinococci</taxon>
        <taxon>Deinococcales</taxon>
        <taxon>Deinococcaceae</taxon>
        <taxon>Deinococcus</taxon>
    </lineage>
</organism>
<name>A0ABT9MG45_9DEIO</name>
<dbReference type="EMBL" id="JAURUR010000012">
    <property type="protein sequence ID" value="MDP9765573.1"/>
    <property type="molecule type" value="Genomic_DNA"/>
</dbReference>
<evidence type="ECO:0000313" key="1">
    <source>
        <dbReference type="EMBL" id="MDP9765573.1"/>
    </source>
</evidence>
<keyword evidence="2" id="KW-1185">Reference proteome</keyword>
<comment type="caution">
    <text evidence="1">The sequence shown here is derived from an EMBL/GenBank/DDBJ whole genome shotgun (WGS) entry which is preliminary data.</text>
</comment>